<dbReference type="CDD" id="cd00796">
    <property type="entry name" value="INT_Rci_Hp1_C"/>
    <property type="match status" value="1"/>
</dbReference>
<evidence type="ECO:0000313" key="4">
    <source>
        <dbReference type="EMBL" id="EFC89968.1"/>
    </source>
</evidence>
<evidence type="ECO:0000256" key="2">
    <source>
        <dbReference type="ARBA" id="ARBA00023172"/>
    </source>
</evidence>
<dbReference type="GO" id="GO:0015074">
    <property type="term" value="P:DNA integration"/>
    <property type="evidence" value="ECO:0007669"/>
    <property type="project" value="UniProtKB-KW"/>
</dbReference>
<sequence length="289" mass="33666">MWRQQHLGDKPKVLWDEACLRWLDEKQGKKSLVHDETKIRRLTAFRGLYLHHMTKTVIMAEIAKLEGSNATKNRYLAFVQALLNKAAKDWEYLDGAPKLPRYQEAKKRIRWLTPQEAERLIAALPDYIAAMVVFSLNTGLRKSNVFGLKWQQIDFKRKVAWFHHDETKSGRALGVALNDAAVAVLLKQRGKHPEYVFTNNRCKPVKDVKKPWKKALQDAGIENFRWHDLRHTWASWLVQNGVSLYALKEMGGWSDFDMVQRYAHLAPEHLHRHAGLLNSLLDTKWTQLN</sequence>
<dbReference type="PANTHER" id="PTHR30349:SF64">
    <property type="entry name" value="PROPHAGE INTEGRASE INTD-RELATED"/>
    <property type="match status" value="1"/>
</dbReference>
<dbReference type="Proteomes" id="UP000003344">
    <property type="component" value="Unassembled WGS sequence"/>
</dbReference>
<dbReference type="PROSITE" id="PS51898">
    <property type="entry name" value="TYR_RECOMBINASE"/>
    <property type="match status" value="1"/>
</dbReference>
<dbReference type="Gene3D" id="1.10.443.10">
    <property type="entry name" value="Intergrase catalytic core"/>
    <property type="match status" value="1"/>
</dbReference>
<comment type="caution">
    <text evidence="4">The sequence shown here is derived from an EMBL/GenBank/DDBJ whole genome shotgun (WGS) entry which is preliminary data.</text>
</comment>
<dbReference type="AlphaFoldDB" id="D2ZT35"/>
<dbReference type="InterPro" id="IPR050090">
    <property type="entry name" value="Tyrosine_recombinase_XerCD"/>
</dbReference>
<dbReference type="SMR" id="D2ZT35"/>
<dbReference type="GO" id="GO:0003677">
    <property type="term" value="F:DNA binding"/>
    <property type="evidence" value="ECO:0007669"/>
    <property type="project" value="InterPro"/>
</dbReference>
<dbReference type="Pfam" id="PF00589">
    <property type="entry name" value="Phage_integrase"/>
    <property type="match status" value="1"/>
</dbReference>
<dbReference type="STRING" id="546266.NEIMUCOT_03768"/>
<feature type="domain" description="Tyr recombinase" evidence="3">
    <location>
        <begin position="107"/>
        <end position="275"/>
    </location>
</feature>
<name>D2ZT35_NEIM2</name>
<evidence type="ECO:0000259" key="3">
    <source>
        <dbReference type="PROSITE" id="PS51898"/>
    </source>
</evidence>
<gene>
    <name evidence="4" type="ORF">NEIMUCOT_03768</name>
</gene>
<protein>
    <submittedName>
        <fullName evidence="4">Site-specific recombinase, phage integrase family</fullName>
    </submittedName>
</protein>
<dbReference type="eggNOG" id="COG0582">
    <property type="taxonomic scope" value="Bacteria"/>
</dbReference>
<keyword evidence="1" id="KW-0229">DNA integration</keyword>
<evidence type="ECO:0000256" key="1">
    <source>
        <dbReference type="ARBA" id="ARBA00022908"/>
    </source>
</evidence>
<dbReference type="InterPro" id="IPR013762">
    <property type="entry name" value="Integrase-like_cat_sf"/>
</dbReference>
<keyword evidence="2" id="KW-0233">DNA recombination</keyword>
<dbReference type="EMBL" id="ACDX02000001">
    <property type="protein sequence ID" value="EFC89968.1"/>
    <property type="molecule type" value="Genomic_DNA"/>
</dbReference>
<dbReference type="PANTHER" id="PTHR30349">
    <property type="entry name" value="PHAGE INTEGRASE-RELATED"/>
    <property type="match status" value="1"/>
</dbReference>
<accession>D2ZT35</accession>
<evidence type="ECO:0000313" key="5">
    <source>
        <dbReference type="Proteomes" id="UP000003344"/>
    </source>
</evidence>
<dbReference type="SUPFAM" id="SSF56349">
    <property type="entry name" value="DNA breaking-rejoining enzymes"/>
    <property type="match status" value="1"/>
</dbReference>
<proteinExistence type="predicted"/>
<dbReference type="InterPro" id="IPR002104">
    <property type="entry name" value="Integrase_catalytic"/>
</dbReference>
<organism evidence="4 5">
    <name type="scientific">Neisseria mucosa (strain ATCC 25996 / DSM 4631 / NCTC 10774 / M26)</name>
    <dbReference type="NCBI Taxonomy" id="546266"/>
    <lineage>
        <taxon>Bacteria</taxon>
        <taxon>Pseudomonadati</taxon>
        <taxon>Pseudomonadota</taxon>
        <taxon>Betaproteobacteria</taxon>
        <taxon>Neisseriales</taxon>
        <taxon>Neisseriaceae</taxon>
        <taxon>Neisseria</taxon>
    </lineage>
</organism>
<reference evidence="4 5" key="1">
    <citation type="submission" date="2009-10" db="EMBL/GenBank/DDBJ databases">
        <authorList>
            <person name="Weinstock G."/>
            <person name="Sodergren E."/>
            <person name="Clifton S."/>
            <person name="Fulton L."/>
            <person name="Fulton B."/>
            <person name="Courtney L."/>
            <person name="Fronick C."/>
            <person name="Harrison M."/>
            <person name="Strong C."/>
            <person name="Farmer C."/>
            <person name="Delahaunty K."/>
            <person name="Markovic C."/>
            <person name="Hall O."/>
            <person name="Minx P."/>
            <person name="Tomlinson C."/>
            <person name="Mitreva M."/>
            <person name="Nelson J."/>
            <person name="Hou S."/>
            <person name="Wollam A."/>
            <person name="Pepin K.H."/>
            <person name="Johnson M."/>
            <person name="Bhonagiri V."/>
            <person name="Nash W.E."/>
            <person name="Warren W."/>
            <person name="Chinwalla A."/>
            <person name="Mardis E.R."/>
            <person name="Wilson R.K."/>
        </authorList>
    </citation>
    <scope>NUCLEOTIDE SEQUENCE [LARGE SCALE GENOMIC DNA]</scope>
    <source>
        <strain evidence="5">ATCC 25996 / DSM 4631 / NCTC 10774 / M26</strain>
    </source>
</reference>
<dbReference type="InterPro" id="IPR011010">
    <property type="entry name" value="DNA_brk_join_enz"/>
</dbReference>
<dbReference type="GO" id="GO:0006310">
    <property type="term" value="P:DNA recombination"/>
    <property type="evidence" value="ECO:0007669"/>
    <property type="project" value="UniProtKB-KW"/>
</dbReference>